<dbReference type="GO" id="GO:0110051">
    <property type="term" value="P:metabolite repair"/>
    <property type="evidence" value="ECO:0007669"/>
    <property type="project" value="TreeGrafter"/>
</dbReference>
<dbReference type="Gene3D" id="3.40.50.10260">
    <property type="entry name" value="YjeF N-terminal domain"/>
    <property type="match status" value="1"/>
</dbReference>
<accession>A0A381X3G5</accession>
<evidence type="ECO:0000256" key="13">
    <source>
        <dbReference type="ARBA" id="ARBA00023027"/>
    </source>
</evidence>
<name>A0A381X3G5_9ZZZZ</name>
<evidence type="ECO:0000256" key="6">
    <source>
        <dbReference type="ARBA" id="ARBA00012228"/>
    </source>
</evidence>
<keyword evidence="11" id="KW-0521">NADP</keyword>
<dbReference type="NCBIfam" id="TIGR00197">
    <property type="entry name" value="yjeF_nterm"/>
    <property type="match status" value="1"/>
</dbReference>
<feature type="domain" description="Rhodanese" evidence="22">
    <location>
        <begin position="18"/>
        <end position="98"/>
    </location>
</feature>
<feature type="non-terminal residue" evidence="25">
    <location>
        <position position="1"/>
    </location>
</feature>
<sequence>VKSQEQNLIRLADANSMREMDRHAIEDLGIPGAVLMENAARSVADWVEENRLKNDPEAAVVVCCGRGNNGGDGFAIARLLANRGYNISVVDAGKPGKKDALKNQQLWEQFGISASFPDQNASRMIEEADVLIDAIFGIGMEQSIEGAYREWIEIFNSNKKALKIAVDIPSGVSTDESRILGVAAQCHHTITFQAGKPGCYQYPGAKYSGSVIISDISIPQYWPDDAPDDHEESGTSDNKPSPSTFLLTDEFIRDLVPERAKDSHKGTFGHLLTVCGSAGMGGAANLTCLAALKNGAGLATACVPNELRDRLPGQAPEIMTVTPHNAPEYFTEEHAEFVEQLAEARDAVVLGCGLGVHSQTAGFVQQLTKHLEGPLLIDADGLNNLDEETLKERLGIAVITPHPRELSRLSGQSVTEIQESRIATVRRLSQEWNVVLLLKGAFTVIGSPDARVFINPTGNSALSTAGSGDVLSGFIGAFLAQGLSPLNATLTGAFLHGLAADCFVEQNDSSYMVASDLFEGLRLARNSIKLH</sequence>
<evidence type="ECO:0000256" key="21">
    <source>
        <dbReference type="SAM" id="MobiDB-lite"/>
    </source>
</evidence>
<dbReference type="GO" id="GO:0005524">
    <property type="term" value="F:ATP binding"/>
    <property type="evidence" value="ECO:0007669"/>
    <property type="project" value="UniProtKB-KW"/>
</dbReference>
<evidence type="ECO:0000256" key="17">
    <source>
        <dbReference type="ARBA" id="ARBA00025153"/>
    </source>
</evidence>
<reference evidence="25" key="1">
    <citation type="submission" date="2018-05" db="EMBL/GenBank/DDBJ databases">
        <authorList>
            <person name="Lanie J.A."/>
            <person name="Ng W.-L."/>
            <person name="Kazmierczak K.M."/>
            <person name="Andrzejewski T.M."/>
            <person name="Davidsen T.M."/>
            <person name="Wayne K.J."/>
            <person name="Tettelin H."/>
            <person name="Glass J.I."/>
            <person name="Rusch D."/>
            <person name="Podicherti R."/>
            <person name="Tsui H.-C.T."/>
            <person name="Winkler M.E."/>
        </authorList>
    </citation>
    <scope>NUCLEOTIDE SEQUENCE</scope>
</reference>
<dbReference type="PROSITE" id="PS51383">
    <property type="entry name" value="YJEF_C_3"/>
    <property type="match status" value="1"/>
</dbReference>
<dbReference type="PROSITE" id="PS01050">
    <property type="entry name" value="YJEF_C_2"/>
    <property type="match status" value="1"/>
</dbReference>
<comment type="similarity">
    <text evidence="4">In the N-terminal section; belongs to the NnrE/AIBP family.</text>
</comment>
<dbReference type="InterPro" id="IPR001763">
    <property type="entry name" value="Rhodanese-like_dom"/>
</dbReference>
<dbReference type="CDD" id="cd01171">
    <property type="entry name" value="YXKO-related"/>
    <property type="match status" value="1"/>
</dbReference>
<comment type="catalytic activity">
    <reaction evidence="2">
        <text>(6R)-NADPHX = (6S)-NADPHX</text>
        <dbReference type="Rhea" id="RHEA:32227"/>
        <dbReference type="ChEBI" id="CHEBI:64076"/>
        <dbReference type="ChEBI" id="CHEBI:64077"/>
        <dbReference type="EC" id="5.1.99.6"/>
    </reaction>
</comment>
<feature type="region of interest" description="Disordered" evidence="21">
    <location>
        <begin position="223"/>
        <end position="243"/>
    </location>
</feature>
<dbReference type="AlphaFoldDB" id="A0A381X3G5"/>
<protein>
    <recommendedName>
        <fullName evidence="18">Nicotinamide nucleotide repair protein</fullName>
        <ecNumber evidence="7">4.2.1.136</ecNumber>
        <ecNumber evidence="6">5.1.99.6</ecNumber>
    </recommendedName>
</protein>
<dbReference type="PIRSF" id="PIRSF017184">
    <property type="entry name" value="Nnr"/>
    <property type="match status" value="1"/>
</dbReference>
<keyword evidence="10" id="KW-0067">ATP-binding</keyword>
<evidence type="ECO:0000256" key="14">
    <source>
        <dbReference type="ARBA" id="ARBA00023235"/>
    </source>
</evidence>
<evidence type="ECO:0000256" key="15">
    <source>
        <dbReference type="ARBA" id="ARBA00023239"/>
    </source>
</evidence>
<dbReference type="PROSITE" id="PS50206">
    <property type="entry name" value="RHODANESE_3"/>
    <property type="match status" value="1"/>
</dbReference>
<dbReference type="EMBL" id="UINC01013635">
    <property type="protein sequence ID" value="SVA58773.1"/>
    <property type="molecule type" value="Genomic_DNA"/>
</dbReference>
<comment type="function">
    <text evidence="17">Bifunctional enzyme that catalyzes the epimerization of the S- and R-forms of NAD(P)HX and the dehydration of the S-form of NAD(P)HX at the expense of ADP, which is converted to AMP. This allows the repair of both epimers of NAD(P)HX, a damaged form of NAD(P)H that is a result of enzymatic or heat-dependent hydration.</text>
</comment>
<evidence type="ECO:0000259" key="24">
    <source>
        <dbReference type="PROSITE" id="PS51385"/>
    </source>
</evidence>
<dbReference type="SUPFAM" id="SSF64153">
    <property type="entry name" value="YjeF N-terminal domain-like"/>
    <property type="match status" value="1"/>
</dbReference>
<keyword evidence="9" id="KW-0547">Nucleotide-binding</keyword>
<evidence type="ECO:0000256" key="7">
    <source>
        <dbReference type="ARBA" id="ARBA00013129"/>
    </source>
</evidence>
<keyword evidence="15" id="KW-0456">Lyase</keyword>
<comment type="catalytic activity">
    <reaction evidence="19">
        <text>(6S)-NADHX + ADP = AMP + phosphate + NADH + H(+)</text>
        <dbReference type="Rhea" id="RHEA:32223"/>
        <dbReference type="ChEBI" id="CHEBI:15378"/>
        <dbReference type="ChEBI" id="CHEBI:43474"/>
        <dbReference type="ChEBI" id="CHEBI:57945"/>
        <dbReference type="ChEBI" id="CHEBI:64074"/>
        <dbReference type="ChEBI" id="CHEBI:456215"/>
        <dbReference type="ChEBI" id="CHEBI:456216"/>
        <dbReference type="EC" id="4.2.1.136"/>
    </reaction>
</comment>
<dbReference type="PROSITE" id="PS51385">
    <property type="entry name" value="YJEF_N"/>
    <property type="match status" value="1"/>
</dbReference>
<evidence type="ECO:0000256" key="8">
    <source>
        <dbReference type="ARBA" id="ARBA00022723"/>
    </source>
</evidence>
<evidence type="ECO:0000256" key="16">
    <source>
        <dbReference type="ARBA" id="ARBA00023268"/>
    </source>
</evidence>
<keyword evidence="13" id="KW-0520">NAD</keyword>
<evidence type="ECO:0000256" key="10">
    <source>
        <dbReference type="ARBA" id="ARBA00022840"/>
    </source>
</evidence>
<dbReference type="InterPro" id="IPR000631">
    <property type="entry name" value="CARKD"/>
</dbReference>
<proteinExistence type="inferred from homology"/>
<feature type="domain" description="YjeF C-terminal" evidence="23">
    <location>
        <begin position="248"/>
        <end position="528"/>
    </location>
</feature>
<evidence type="ECO:0000259" key="22">
    <source>
        <dbReference type="PROSITE" id="PS50206"/>
    </source>
</evidence>
<evidence type="ECO:0000256" key="2">
    <source>
        <dbReference type="ARBA" id="ARBA00000909"/>
    </source>
</evidence>
<dbReference type="InterPro" id="IPR029056">
    <property type="entry name" value="Ribokinase-like"/>
</dbReference>
<keyword evidence="12" id="KW-0630">Potassium</keyword>
<evidence type="ECO:0000256" key="20">
    <source>
        <dbReference type="ARBA" id="ARBA00049209"/>
    </source>
</evidence>
<dbReference type="PANTHER" id="PTHR12592:SF0">
    <property type="entry name" value="ATP-DEPENDENT (S)-NAD(P)H-HYDRATE DEHYDRATASE"/>
    <property type="match status" value="1"/>
</dbReference>
<dbReference type="NCBIfam" id="TIGR00196">
    <property type="entry name" value="yjeF_cterm"/>
    <property type="match status" value="1"/>
</dbReference>
<gene>
    <name evidence="25" type="ORF">METZ01_LOCUS111627</name>
</gene>
<dbReference type="EC" id="5.1.99.6" evidence="6"/>
<evidence type="ECO:0000256" key="3">
    <source>
        <dbReference type="ARBA" id="ARBA00001958"/>
    </source>
</evidence>
<evidence type="ECO:0000259" key="23">
    <source>
        <dbReference type="PROSITE" id="PS51383"/>
    </source>
</evidence>
<dbReference type="Pfam" id="PF01256">
    <property type="entry name" value="Carb_kinase"/>
    <property type="match status" value="1"/>
</dbReference>
<organism evidence="25">
    <name type="scientific">marine metagenome</name>
    <dbReference type="NCBI Taxonomy" id="408172"/>
    <lineage>
        <taxon>unclassified sequences</taxon>
        <taxon>metagenomes</taxon>
        <taxon>ecological metagenomes</taxon>
    </lineage>
</organism>
<feature type="domain" description="YjeF N-terminal" evidence="24">
    <location>
        <begin position="17"/>
        <end position="224"/>
    </location>
</feature>
<dbReference type="InterPro" id="IPR004443">
    <property type="entry name" value="YjeF_N_dom"/>
</dbReference>
<dbReference type="GO" id="GO:0052856">
    <property type="term" value="F:NAD(P)HX epimerase activity"/>
    <property type="evidence" value="ECO:0007669"/>
    <property type="project" value="UniProtKB-EC"/>
</dbReference>
<comment type="similarity">
    <text evidence="5">In the C-terminal section; belongs to the NnrD/CARKD family.</text>
</comment>
<comment type="catalytic activity">
    <reaction evidence="1">
        <text>(6R)-NADHX = (6S)-NADHX</text>
        <dbReference type="Rhea" id="RHEA:32215"/>
        <dbReference type="ChEBI" id="CHEBI:64074"/>
        <dbReference type="ChEBI" id="CHEBI:64075"/>
        <dbReference type="EC" id="5.1.99.6"/>
    </reaction>
</comment>
<keyword evidence="14" id="KW-0413">Isomerase</keyword>
<dbReference type="Gene3D" id="3.40.1190.20">
    <property type="match status" value="1"/>
</dbReference>
<dbReference type="InterPro" id="IPR036652">
    <property type="entry name" value="YjeF_N_dom_sf"/>
</dbReference>
<dbReference type="GO" id="GO:0052855">
    <property type="term" value="F:ADP-dependent NAD(P)H-hydrate dehydratase activity"/>
    <property type="evidence" value="ECO:0007669"/>
    <property type="project" value="UniProtKB-EC"/>
</dbReference>
<keyword evidence="8" id="KW-0479">Metal-binding</keyword>
<dbReference type="InterPro" id="IPR017953">
    <property type="entry name" value="Carbohydrate_kinase_pred_CS"/>
</dbReference>
<evidence type="ECO:0000256" key="4">
    <source>
        <dbReference type="ARBA" id="ARBA00006001"/>
    </source>
</evidence>
<evidence type="ECO:0000256" key="19">
    <source>
        <dbReference type="ARBA" id="ARBA00048238"/>
    </source>
</evidence>
<comment type="cofactor">
    <cofactor evidence="3">
        <name>K(+)</name>
        <dbReference type="ChEBI" id="CHEBI:29103"/>
    </cofactor>
</comment>
<evidence type="ECO:0000256" key="18">
    <source>
        <dbReference type="ARBA" id="ARBA00032624"/>
    </source>
</evidence>
<evidence type="ECO:0000256" key="9">
    <source>
        <dbReference type="ARBA" id="ARBA00022741"/>
    </source>
</evidence>
<evidence type="ECO:0000256" key="1">
    <source>
        <dbReference type="ARBA" id="ARBA00000013"/>
    </source>
</evidence>
<dbReference type="SUPFAM" id="SSF53613">
    <property type="entry name" value="Ribokinase-like"/>
    <property type="match status" value="1"/>
</dbReference>
<keyword evidence="16" id="KW-0511">Multifunctional enzyme</keyword>
<dbReference type="HAMAP" id="MF_01965">
    <property type="entry name" value="NADHX_dehydratase"/>
    <property type="match status" value="1"/>
</dbReference>
<evidence type="ECO:0000256" key="11">
    <source>
        <dbReference type="ARBA" id="ARBA00022857"/>
    </source>
</evidence>
<dbReference type="Pfam" id="PF03853">
    <property type="entry name" value="YjeF_N"/>
    <property type="match status" value="1"/>
</dbReference>
<dbReference type="InterPro" id="IPR030677">
    <property type="entry name" value="Nnr"/>
</dbReference>
<dbReference type="GO" id="GO:0046872">
    <property type="term" value="F:metal ion binding"/>
    <property type="evidence" value="ECO:0007669"/>
    <property type="project" value="UniProtKB-KW"/>
</dbReference>
<evidence type="ECO:0000256" key="5">
    <source>
        <dbReference type="ARBA" id="ARBA00009524"/>
    </source>
</evidence>
<evidence type="ECO:0000313" key="25">
    <source>
        <dbReference type="EMBL" id="SVA58773.1"/>
    </source>
</evidence>
<evidence type="ECO:0000256" key="12">
    <source>
        <dbReference type="ARBA" id="ARBA00022958"/>
    </source>
</evidence>
<comment type="catalytic activity">
    <reaction evidence="20">
        <text>(6S)-NADPHX + ADP = AMP + phosphate + NADPH + H(+)</text>
        <dbReference type="Rhea" id="RHEA:32235"/>
        <dbReference type="ChEBI" id="CHEBI:15378"/>
        <dbReference type="ChEBI" id="CHEBI:43474"/>
        <dbReference type="ChEBI" id="CHEBI:57783"/>
        <dbReference type="ChEBI" id="CHEBI:64076"/>
        <dbReference type="ChEBI" id="CHEBI:456215"/>
        <dbReference type="ChEBI" id="CHEBI:456216"/>
        <dbReference type="EC" id="4.2.1.136"/>
    </reaction>
</comment>
<dbReference type="HAMAP" id="MF_01966">
    <property type="entry name" value="NADHX_epimerase"/>
    <property type="match status" value="1"/>
</dbReference>
<dbReference type="EC" id="4.2.1.136" evidence="7"/>
<dbReference type="PANTHER" id="PTHR12592">
    <property type="entry name" value="ATP-DEPENDENT (S)-NAD(P)H-HYDRATE DEHYDRATASE FAMILY MEMBER"/>
    <property type="match status" value="1"/>
</dbReference>